<dbReference type="Pfam" id="PF00197">
    <property type="entry name" value="Kunitz_legume"/>
    <property type="match status" value="1"/>
</dbReference>
<evidence type="ECO:0000313" key="2">
    <source>
        <dbReference type="Proteomes" id="UP001386955"/>
    </source>
</evidence>
<comment type="caution">
    <text evidence="1">The sequence shown here is derived from an EMBL/GenBank/DDBJ whole genome shotgun (WGS) entry which is preliminary data.</text>
</comment>
<dbReference type="EMBL" id="JAYMYS010000004">
    <property type="protein sequence ID" value="KAK7395532.1"/>
    <property type="molecule type" value="Genomic_DNA"/>
</dbReference>
<gene>
    <name evidence="1" type="ORF">VNO78_16093</name>
</gene>
<proteinExistence type="predicted"/>
<dbReference type="InterPro" id="IPR011065">
    <property type="entry name" value="Kunitz_inhibitor_STI-like_sf"/>
</dbReference>
<protein>
    <submittedName>
        <fullName evidence="1">Uncharacterized protein</fullName>
    </submittedName>
</protein>
<dbReference type="GO" id="GO:0004866">
    <property type="term" value="F:endopeptidase inhibitor activity"/>
    <property type="evidence" value="ECO:0007669"/>
    <property type="project" value="InterPro"/>
</dbReference>
<evidence type="ECO:0000313" key="1">
    <source>
        <dbReference type="EMBL" id="KAK7395532.1"/>
    </source>
</evidence>
<dbReference type="Proteomes" id="UP001386955">
    <property type="component" value="Unassembled WGS sequence"/>
</dbReference>
<dbReference type="InterPro" id="IPR002160">
    <property type="entry name" value="Prot_inh_Kunz-lg"/>
</dbReference>
<dbReference type="Gene3D" id="2.80.10.50">
    <property type="match status" value="1"/>
</dbReference>
<dbReference type="SUPFAM" id="SSF50386">
    <property type="entry name" value="STI-like"/>
    <property type="match status" value="1"/>
</dbReference>
<keyword evidence="2" id="KW-1185">Reference proteome</keyword>
<accession>A0AAN9XJS5</accession>
<dbReference type="SMART" id="SM00452">
    <property type="entry name" value="STI"/>
    <property type="match status" value="1"/>
</dbReference>
<reference evidence="1 2" key="1">
    <citation type="submission" date="2024-01" db="EMBL/GenBank/DDBJ databases">
        <title>The genomes of 5 underutilized Papilionoideae crops provide insights into root nodulation and disease resistanc.</title>
        <authorList>
            <person name="Jiang F."/>
        </authorList>
    </citation>
    <scope>NUCLEOTIDE SEQUENCE [LARGE SCALE GENOMIC DNA]</scope>
    <source>
        <strain evidence="1">DUOXIRENSHENG_FW03</strain>
        <tissue evidence="1">Leaves</tissue>
    </source>
</reference>
<name>A0AAN9XJS5_PSOTE</name>
<organism evidence="1 2">
    <name type="scientific">Psophocarpus tetragonolobus</name>
    <name type="common">Winged bean</name>
    <name type="synonym">Dolichos tetragonolobus</name>
    <dbReference type="NCBI Taxonomy" id="3891"/>
    <lineage>
        <taxon>Eukaryota</taxon>
        <taxon>Viridiplantae</taxon>
        <taxon>Streptophyta</taxon>
        <taxon>Embryophyta</taxon>
        <taxon>Tracheophyta</taxon>
        <taxon>Spermatophyta</taxon>
        <taxon>Magnoliopsida</taxon>
        <taxon>eudicotyledons</taxon>
        <taxon>Gunneridae</taxon>
        <taxon>Pentapetalae</taxon>
        <taxon>rosids</taxon>
        <taxon>fabids</taxon>
        <taxon>Fabales</taxon>
        <taxon>Fabaceae</taxon>
        <taxon>Papilionoideae</taxon>
        <taxon>50 kb inversion clade</taxon>
        <taxon>NPAAA clade</taxon>
        <taxon>indigoferoid/millettioid clade</taxon>
        <taxon>Phaseoleae</taxon>
        <taxon>Psophocarpus</taxon>
    </lineage>
</organism>
<dbReference type="AlphaFoldDB" id="A0AAN9XJS5"/>
<sequence length="158" mass="17015">MVRPGGGITARLSGNKICPITVSKLDLGSGLPVKFSSPLKTLNLGEDDYLTTRFPLIPWNAPTLSQWTVLKGSKEVKLTGYNKTVLGKFKVNSTSWDSYALSFCSSASTCEPVGGPYFGGRGNLIVGGEANRILFLFQKFTGQLGQVPLAMKNHVSEK</sequence>